<organism evidence="1 2">
    <name type="scientific">Rhamnusium bicolor</name>
    <dbReference type="NCBI Taxonomy" id="1586634"/>
    <lineage>
        <taxon>Eukaryota</taxon>
        <taxon>Metazoa</taxon>
        <taxon>Ecdysozoa</taxon>
        <taxon>Arthropoda</taxon>
        <taxon>Hexapoda</taxon>
        <taxon>Insecta</taxon>
        <taxon>Pterygota</taxon>
        <taxon>Neoptera</taxon>
        <taxon>Endopterygota</taxon>
        <taxon>Coleoptera</taxon>
        <taxon>Polyphaga</taxon>
        <taxon>Cucujiformia</taxon>
        <taxon>Chrysomeloidea</taxon>
        <taxon>Cerambycidae</taxon>
        <taxon>Lepturinae</taxon>
        <taxon>Rhagiini</taxon>
        <taxon>Rhamnusium</taxon>
    </lineage>
</organism>
<protein>
    <submittedName>
        <fullName evidence="1">Uncharacterized protein</fullName>
    </submittedName>
</protein>
<gene>
    <name evidence="1" type="ORF">NQ314_018511</name>
</gene>
<dbReference type="EMBL" id="JANEYF010005218">
    <property type="protein sequence ID" value="KAJ8928864.1"/>
    <property type="molecule type" value="Genomic_DNA"/>
</dbReference>
<dbReference type="AlphaFoldDB" id="A0AAV8WQX8"/>
<reference evidence="1" key="1">
    <citation type="journal article" date="2023" name="Insect Mol. Biol.">
        <title>Genome sequencing provides insights into the evolution of gene families encoding plant cell wall-degrading enzymes in longhorned beetles.</title>
        <authorList>
            <person name="Shin N.R."/>
            <person name="Okamura Y."/>
            <person name="Kirsch R."/>
            <person name="Pauchet Y."/>
        </authorList>
    </citation>
    <scope>NUCLEOTIDE SEQUENCE</scope>
    <source>
        <strain evidence="1">RBIC_L_NR</strain>
    </source>
</reference>
<sequence length="80" mass="9523">MIAEARHQKPFNVVYMQRNDFKDFQSIADEYLNTTKLQISQVVWIKIEQGQETSIKTKKTFADLEQWTTCNVLKKRKKVD</sequence>
<keyword evidence="2" id="KW-1185">Reference proteome</keyword>
<evidence type="ECO:0000313" key="2">
    <source>
        <dbReference type="Proteomes" id="UP001162156"/>
    </source>
</evidence>
<proteinExistence type="predicted"/>
<dbReference type="Proteomes" id="UP001162156">
    <property type="component" value="Unassembled WGS sequence"/>
</dbReference>
<evidence type="ECO:0000313" key="1">
    <source>
        <dbReference type="EMBL" id="KAJ8928864.1"/>
    </source>
</evidence>
<accession>A0AAV8WQX8</accession>
<comment type="caution">
    <text evidence="1">The sequence shown here is derived from an EMBL/GenBank/DDBJ whole genome shotgun (WGS) entry which is preliminary data.</text>
</comment>
<name>A0AAV8WQX8_9CUCU</name>